<dbReference type="InterPro" id="IPR036909">
    <property type="entry name" value="Cyt_c-like_dom_sf"/>
</dbReference>
<proteinExistence type="predicted"/>
<evidence type="ECO:0000256" key="2">
    <source>
        <dbReference type="ARBA" id="ARBA00022723"/>
    </source>
</evidence>
<keyword evidence="2 4" id="KW-0479">Metal-binding</keyword>
<dbReference type="Pfam" id="PF00034">
    <property type="entry name" value="Cytochrom_C"/>
    <property type="match status" value="1"/>
</dbReference>
<keyword evidence="3 4" id="KW-0408">Iron</keyword>
<sequence>MNYNRLFITVSLILLHAGALFAADPKDGKMLFQGRCASCHSVTKKITGPALMGVEDRHSEAWIISFVKGSQAMVKAGDKAALEVFNQNNQVVMPDHPDLNDDQIRDILAFVKEEAANAPKEDNAPFSRPGEKQPNLMPMTIYNFPFMIAYVMLIIIMILLLVFLVNIKSYERHIHKED</sequence>
<dbReference type="AlphaFoldDB" id="A0A327VT70"/>
<evidence type="ECO:0000313" key="8">
    <source>
        <dbReference type="EMBL" id="RAJ77604.1"/>
    </source>
</evidence>
<evidence type="ECO:0000259" key="7">
    <source>
        <dbReference type="PROSITE" id="PS51007"/>
    </source>
</evidence>
<feature type="transmembrane region" description="Helical" evidence="5">
    <location>
        <begin position="144"/>
        <end position="167"/>
    </location>
</feature>
<keyword evidence="5" id="KW-0472">Membrane</keyword>
<keyword evidence="6" id="KW-0732">Signal</keyword>
<dbReference type="PROSITE" id="PS51007">
    <property type="entry name" value="CYTC"/>
    <property type="match status" value="1"/>
</dbReference>
<dbReference type="Gene3D" id="1.10.760.10">
    <property type="entry name" value="Cytochrome c-like domain"/>
    <property type="match status" value="1"/>
</dbReference>
<feature type="signal peptide" evidence="6">
    <location>
        <begin position="1"/>
        <end position="22"/>
    </location>
</feature>
<keyword evidence="5" id="KW-0812">Transmembrane</keyword>
<dbReference type="RefSeq" id="WP_111594178.1">
    <property type="nucleotide sequence ID" value="NZ_QLMA01000007.1"/>
</dbReference>
<feature type="chain" id="PRO_5016437343" evidence="6">
    <location>
        <begin position="23"/>
        <end position="178"/>
    </location>
</feature>
<organism evidence="8 9">
    <name type="scientific">Chitinophaga dinghuensis</name>
    <dbReference type="NCBI Taxonomy" id="1539050"/>
    <lineage>
        <taxon>Bacteria</taxon>
        <taxon>Pseudomonadati</taxon>
        <taxon>Bacteroidota</taxon>
        <taxon>Chitinophagia</taxon>
        <taxon>Chitinophagales</taxon>
        <taxon>Chitinophagaceae</taxon>
        <taxon>Chitinophaga</taxon>
    </lineage>
</organism>
<evidence type="ECO:0000256" key="6">
    <source>
        <dbReference type="SAM" id="SignalP"/>
    </source>
</evidence>
<accession>A0A327VT70</accession>
<dbReference type="EMBL" id="QLMA01000007">
    <property type="protein sequence ID" value="RAJ77604.1"/>
    <property type="molecule type" value="Genomic_DNA"/>
</dbReference>
<dbReference type="GO" id="GO:0046872">
    <property type="term" value="F:metal ion binding"/>
    <property type="evidence" value="ECO:0007669"/>
    <property type="project" value="UniProtKB-KW"/>
</dbReference>
<dbReference type="SUPFAM" id="SSF46626">
    <property type="entry name" value="Cytochrome c"/>
    <property type="match status" value="1"/>
</dbReference>
<keyword evidence="5" id="KW-1133">Transmembrane helix</keyword>
<evidence type="ECO:0000313" key="9">
    <source>
        <dbReference type="Proteomes" id="UP000249819"/>
    </source>
</evidence>
<evidence type="ECO:0000256" key="1">
    <source>
        <dbReference type="ARBA" id="ARBA00022617"/>
    </source>
</evidence>
<dbReference type="GO" id="GO:0009055">
    <property type="term" value="F:electron transfer activity"/>
    <property type="evidence" value="ECO:0007669"/>
    <property type="project" value="InterPro"/>
</dbReference>
<evidence type="ECO:0000256" key="3">
    <source>
        <dbReference type="ARBA" id="ARBA00023004"/>
    </source>
</evidence>
<name>A0A327VT70_9BACT</name>
<dbReference type="GO" id="GO:0020037">
    <property type="term" value="F:heme binding"/>
    <property type="evidence" value="ECO:0007669"/>
    <property type="project" value="InterPro"/>
</dbReference>
<dbReference type="OrthoDB" id="955119at2"/>
<gene>
    <name evidence="8" type="ORF">CLV59_107372</name>
</gene>
<evidence type="ECO:0000256" key="4">
    <source>
        <dbReference type="PROSITE-ProRule" id="PRU00433"/>
    </source>
</evidence>
<reference evidence="8 9" key="1">
    <citation type="submission" date="2018-06" db="EMBL/GenBank/DDBJ databases">
        <title>Genomic Encyclopedia of Archaeal and Bacterial Type Strains, Phase II (KMG-II): from individual species to whole genera.</title>
        <authorList>
            <person name="Goeker M."/>
        </authorList>
    </citation>
    <scope>NUCLEOTIDE SEQUENCE [LARGE SCALE GENOMIC DNA]</scope>
    <source>
        <strain evidence="8 9">DSM 29821</strain>
    </source>
</reference>
<evidence type="ECO:0000256" key="5">
    <source>
        <dbReference type="SAM" id="Phobius"/>
    </source>
</evidence>
<dbReference type="Proteomes" id="UP000249819">
    <property type="component" value="Unassembled WGS sequence"/>
</dbReference>
<keyword evidence="1 4" id="KW-0349">Heme</keyword>
<comment type="caution">
    <text evidence="8">The sequence shown here is derived from an EMBL/GenBank/DDBJ whole genome shotgun (WGS) entry which is preliminary data.</text>
</comment>
<dbReference type="InterPro" id="IPR009056">
    <property type="entry name" value="Cyt_c-like_dom"/>
</dbReference>
<protein>
    <submittedName>
        <fullName evidence="8">Mono/diheme cytochrome c family protein</fullName>
    </submittedName>
</protein>
<feature type="domain" description="Cytochrome c" evidence="7">
    <location>
        <begin position="23"/>
        <end position="115"/>
    </location>
</feature>
<keyword evidence="9" id="KW-1185">Reference proteome</keyword>